<gene>
    <name evidence="2" type="ORF">THII_3220</name>
</gene>
<protein>
    <recommendedName>
        <fullName evidence="4">Secreted protein</fullName>
    </recommendedName>
</protein>
<accession>A0A090AN71</accession>
<keyword evidence="3" id="KW-1185">Reference proteome</keyword>
<feature type="chain" id="PRO_5001852935" description="Secreted protein" evidence="1">
    <location>
        <begin position="29"/>
        <end position="172"/>
    </location>
</feature>
<dbReference type="EMBL" id="AP014633">
    <property type="protein sequence ID" value="BAP57517.1"/>
    <property type="molecule type" value="Genomic_DNA"/>
</dbReference>
<proteinExistence type="predicted"/>
<evidence type="ECO:0000313" key="3">
    <source>
        <dbReference type="Proteomes" id="UP000031623"/>
    </source>
</evidence>
<organism evidence="2 3">
    <name type="scientific">Thioploca ingrica</name>
    <dbReference type="NCBI Taxonomy" id="40754"/>
    <lineage>
        <taxon>Bacteria</taxon>
        <taxon>Pseudomonadati</taxon>
        <taxon>Pseudomonadota</taxon>
        <taxon>Gammaproteobacteria</taxon>
        <taxon>Thiotrichales</taxon>
        <taxon>Thiotrichaceae</taxon>
        <taxon>Thioploca</taxon>
    </lineage>
</organism>
<evidence type="ECO:0000313" key="2">
    <source>
        <dbReference type="EMBL" id="BAP57517.1"/>
    </source>
</evidence>
<sequence>MNQFNKINFNLVPTLWLTMMLFFSSNEARSNSEFNNTPSTEVETLGKLINLPFHPTQVIWQVKEMTSNQPESFGPKDWMLFALLTFEETHFRKILEQSPEQLNPEQSVFWNAEYIFAWFPPTLKEKLVLEGEKYRWSIHTRTAKIFTKSPLLQGYFVPLGDHFQVFLFLYTM</sequence>
<dbReference type="KEGG" id="tig:THII_3220"/>
<dbReference type="HOGENOM" id="CLU_1554592_0_0_6"/>
<evidence type="ECO:0000256" key="1">
    <source>
        <dbReference type="SAM" id="SignalP"/>
    </source>
</evidence>
<reference evidence="2 3" key="1">
    <citation type="journal article" date="2014" name="ISME J.">
        <title>Ecophysiology of Thioploca ingrica as revealed by the complete genome sequence supplemented with proteomic evidence.</title>
        <authorList>
            <person name="Kojima H."/>
            <person name="Ogura Y."/>
            <person name="Yamamoto N."/>
            <person name="Togashi T."/>
            <person name="Mori H."/>
            <person name="Watanabe T."/>
            <person name="Nemoto F."/>
            <person name="Kurokawa K."/>
            <person name="Hayashi T."/>
            <person name="Fukui M."/>
        </authorList>
    </citation>
    <scope>NUCLEOTIDE SEQUENCE [LARGE SCALE GENOMIC DNA]</scope>
</reference>
<name>A0A090AN71_9GAMM</name>
<dbReference type="Proteomes" id="UP000031623">
    <property type="component" value="Chromosome"/>
</dbReference>
<dbReference type="STRING" id="40754.THII_3220"/>
<feature type="signal peptide" evidence="1">
    <location>
        <begin position="1"/>
        <end position="28"/>
    </location>
</feature>
<dbReference type="AlphaFoldDB" id="A0A090AN71"/>
<evidence type="ECO:0008006" key="4">
    <source>
        <dbReference type="Google" id="ProtNLM"/>
    </source>
</evidence>
<keyword evidence="1" id="KW-0732">Signal</keyword>